<evidence type="ECO:0000256" key="1">
    <source>
        <dbReference type="ARBA" id="ARBA00002486"/>
    </source>
</evidence>
<evidence type="ECO:0000256" key="3">
    <source>
        <dbReference type="ARBA" id="ARBA00022629"/>
    </source>
</evidence>
<evidence type="ECO:0000313" key="4">
    <source>
        <dbReference type="EMBL" id="TVY10974.1"/>
    </source>
</evidence>
<comment type="similarity">
    <text evidence="2">Belongs to the ROK (NagC/XylR) family.</text>
</comment>
<dbReference type="SUPFAM" id="SSF53067">
    <property type="entry name" value="Actin-like ATPase domain"/>
    <property type="match status" value="1"/>
</dbReference>
<dbReference type="Gene3D" id="1.10.10.10">
    <property type="entry name" value="Winged helix-like DNA-binding domain superfamily/Winged helix DNA-binding domain"/>
    <property type="match status" value="1"/>
</dbReference>
<organism evidence="4 5">
    <name type="scientific">Paenibacillus cremeus</name>
    <dbReference type="NCBI Taxonomy" id="2163881"/>
    <lineage>
        <taxon>Bacteria</taxon>
        <taxon>Bacillati</taxon>
        <taxon>Bacillota</taxon>
        <taxon>Bacilli</taxon>
        <taxon>Bacillales</taxon>
        <taxon>Paenibacillaceae</taxon>
        <taxon>Paenibacillus</taxon>
    </lineage>
</organism>
<dbReference type="InterPro" id="IPR036388">
    <property type="entry name" value="WH-like_DNA-bd_sf"/>
</dbReference>
<dbReference type="AlphaFoldDB" id="A0A559KFS2"/>
<dbReference type="EMBL" id="VNJI01000005">
    <property type="protein sequence ID" value="TVY10974.1"/>
    <property type="molecule type" value="Genomic_DNA"/>
</dbReference>
<proteinExistence type="inferred from homology"/>
<protein>
    <submittedName>
        <fullName evidence="4">ROK family protein</fullName>
    </submittedName>
</protein>
<dbReference type="SUPFAM" id="SSF46785">
    <property type="entry name" value="Winged helix' DNA-binding domain"/>
    <property type="match status" value="1"/>
</dbReference>
<sequence length="398" mass="43120">MHPNGPLGNFDLVKKINMEHTISTILNYRPLSRAKIATLTGLNKMTVSSCVDLFLQKGLVFELGTTGTSRGRPPVLVDIHEQAGVCVGVDVEINQFTVLVTDLLGKRLESMGIPMESKDPYHFVDSVSHIFADLAAAHAHRPLGIIGAGIVIPAYYNTQTNGVEYNANLKEWNDFPLADELCRKNPSLPIYINPAPYAGAMGEVHFGGVASKTVEHLVYVTSSWGLSVGVYNKGELFTGATGTAGRLGHSTIHMNGKKCTCGSRGCWEMYASVKALYDLLETTPQQLPFIDIVAGMTNGDAKYTSAVHELGHYHGIGLANVINAYNPRVICIGGLLALLGPTLVNSIWNTLSEMIPARFLRHVEIYCSELGELGVAHGGVSMVLRQLPATMIRYALQE</sequence>
<comment type="caution">
    <text evidence="4">The sequence shown here is derived from an EMBL/GenBank/DDBJ whole genome shotgun (WGS) entry which is preliminary data.</text>
</comment>
<dbReference type="Gene3D" id="3.30.420.40">
    <property type="match status" value="2"/>
</dbReference>
<dbReference type="InterPro" id="IPR036390">
    <property type="entry name" value="WH_DNA-bd_sf"/>
</dbReference>
<dbReference type="Pfam" id="PF00480">
    <property type="entry name" value="ROK"/>
    <property type="match status" value="1"/>
</dbReference>
<dbReference type="PANTHER" id="PTHR18964:SF149">
    <property type="entry name" value="BIFUNCTIONAL UDP-N-ACETYLGLUCOSAMINE 2-EPIMERASE_N-ACETYLMANNOSAMINE KINASE"/>
    <property type="match status" value="1"/>
</dbReference>
<evidence type="ECO:0000313" key="5">
    <source>
        <dbReference type="Proteomes" id="UP000317036"/>
    </source>
</evidence>
<accession>A0A559KFS2</accession>
<comment type="function">
    <text evidence="1">Transcriptional repressor of xylose-utilizing enzymes.</text>
</comment>
<evidence type="ECO:0000256" key="2">
    <source>
        <dbReference type="ARBA" id="ARBA00006479"/>
    </source>
</evidence>
<dbReference type="Proteomes" id="UP000317036">
    <property type="component" value="Unassembled WGS sequence"/>
</dbReference>
<dbReference type="GO" id="GO:0042732">
    <property type="term" value="P:D-xylose metabolic process"/>
    <property type="evidence" value="ECO:0007669"/>
    <property type="project" value="UniProtKB-KW"/>
</dbReference>
<gene>
    <name evidence="4" type="ORF">FPZ49_05730</name>
</gene>
<dbReference type="OrthoDB" id="9796533at2"/>
<dbReference type="InterPro" id="IPR000600">
    <property type="entry name" value="ROK"/>
</dbReference>
<reference evidence="4 5" key="1">
    <citation type="submission" date="2019-07" db="EMBL/GenBank/DDBJ databases">
        <authorList>
            <person name="Kim J."/>
        </authorList>
    </citation>
    <scope>NUCLEOTIDE SEQUENCE [LARGE SCALE GENOMIC DNA]</scope>
    <source>
        <strain evidence="4 5">JC52</strain>
    </source>
</reference>
<dbReference type="InterPro" id="IPR043129">
    <property type="entry name" value="ATPase_NBD"/>
</dbReference>
<keyword evidence="5" id="KW-1185">Reference proteome</keyword>
<dbReference type="PANTHER" id="PTHR18964">
    <property type="entry name" value="ROK (REPRESSOR, ORF, KINASE) FAMILY"/>
    <property type="match status" value="1"/>
</dbReference>
<keyword evidence="3" id="KW-0859">Xylose metabolism</keyword>
<keyword evidence="3" id="KW-0119">Carbohydrate metabolism</keyword>
<dbReference type="RefSeq" id="WP_144844418.1">
    <property type="nucleotide sequence ID" value="NZ_VNJI01000005.1"/>
</dbReference>
<name>A0A559KFS2_9BACL</name>